<dbReference type="Gene3D" id="2.30.130.30">
    <property type="entry name" value="Hypothetical protein"/>
    <property type="match status" value="1"/>
</dbReference>
<organism evidence="1 2">
    <name type="scientific">Microcystis aeruginosa NIES-2549</name>
    <dbReference type="NCBI Taxonomy" id="1641812"/>
    <lineage>
        <taxon>Bacteria</taxon>
        <taxon>Bacillati</taxon>
        <taxon>Cyanobacteriota</taxon>
        <taxon>Cyanophyceae</taxon>
        <taxon>Oscillatoriophycideae</taxon>
        <taxon>Chroococcales</taxon>
        <taxon>Microcystaceae</taxon>
        <taxon>Microcystis</taxon>
    </lineage>
</organism>
<gene>
    <name evidence="1" type="ORF">MYAER_3631</name>
</gene>
<reference evidence="1 2" key="1">
    <citation type="journal article" date="2015" name="Genome Announc.">
        <title>Complete Genome Sequence of Microcystis aeruginosa NIES-2549, a Bloom-Forming Cyanobacterium from Lake Kasumigaura, Japan.</title>
        <authorList>
            <person name="Yamaguchi H."/>
            <person name="Suzuki S."/>
            <person name="Tanabe Y."/>
            <person name="Osana Y."/>
            <person name="Shimura Y."/>
            <person name="Ishida K."/>
            <person name="Kawachi M."/>
        </authorList>
    </citation>
    <scope>NUCLEOTIDE SEQUENCE [LARGE SCALE GENOMIC DNA]</scope>
    <source>
        <strain evidence="1 2">NIES-2549</strain>
    </source>
</reference>
<dbReference type="AlphaFoldDB" id="A0A0F6U716"/>
<dbReference type="HOGENOM" id="CLU_051256_2_2_3"/>
<name>A0A0F6U716_MICAE</name>
<sequence>MNTRKIQTISLWQPWASLIPLLLKGYETREWATNYLGVLAIHAAKRPVCKEGKRLIAYLNELLGRTIDPERLPLGALVALTDLTDCSRMVSGESSIESSVGGTIAIESVSELERAVGDWRSGRYAWKLENARSIDPIPYSGRQRLFTAEIPLSLFDRAESGGISPVS</sequence>
<evidence type="ECO:0000313" key="2">
    <source>
        <dbReference type="Proteomes" id="UP000034103"/>
    </source>
</evidence>
<dbReference type="RefSeq" id="WP_052734199.1">
    <property type="nucleotide sequence ID" value="NZ_CP011304.1"/>
</dbReference>
<accession>A0A0F6U716</accession>
<dbReference type="InterPro" id="IPR015947">
    <property type="entry name" value="PUA-like_sf"/>
</dbReference>
<dbReference type="PATRIC" id="fig|1641812.3.peg.3752"/>
<dbReference type="Proteomes" id="UP000034103">
    <property type="component" value="Chromosome"/>
</dbReference>
<dbReference type="SUPFAM" id="SSF88697">
    <property type="entry name" value="PUA domain-like"/>
    <property type="match status" value="1"/>
</dbReference>
<dbReference type="EMBL" id="CP011304">
    <property type="protein sequence ID" value="AKE65967.1"/>
    <property type="molecule type" value="Genomic_DNA"/>
</dbReference>
<protein>
    <recommendedName>
        <fullName evidence="3">ASCH domain-containing protein</fullName>
    </recommendedName>
</protein>
<evidence type="ECO:0000313" key="1">
    <source>
        <dbReference type="EMBL" id="AKE65967.1"/>
    </source>
</evidence>
<proteinExistence type="predicted"/>
<evidence type="ECO:0008006" key="3">
    <source>
        <dbReference type="Google" id="ProtNLM"/>
    </source>
</evidence>